<sequence length="407" mass="45480">MINIITDEELTALLGGASGEQDEFRPVTLYALDDRSYCLALESQLPAEIALLRAESSSDWQWGSWFGKSQFLLFSPAHHSGKVYWDALHEGEGILSLDTLWLPRLERALQAWHEWLGRQQVLLLEDHPFQGAQMAGQIREMGAQVALVRDESELRRALETGPVDWVVSDLALAHDDAIRVLGREVKVTAPVILLSGHDQSLVDGAAQLLSLRGVKVVGAFTKPLDTHRLLPLLLRGYEGAPAPHLRPPQSRRVRSWAGEIAGVLGRPDAPVPAPLSRWLLLASLDKEWSALRQQAEGEGRWTLVIRSRDELLSHPERFSLALQARLAGASLALFVDSRETLSFELLERLPLEAILVGSRLLPLLEQGGLIEHFLERARDKGCRLYLDDPYGLLDDEVWLARGFEGRW</sequence>
<dbReference type="InterPro" id="IPR011006">
    <property type="entry name" value="CheY-like_superfamily"/>
</dbReference>
<dbReference type="GO" id="GO:0000160">
    <property type="term" value="P:phosphorelay signal transduction system"/>
    <property type="evidence" value="ECO:0007669"/>
    <property type="project" value="InterPro"/>
</dbReference>
<keyword evidence="1" id="KW-0597">Phosphoprotein</keyword>
<dbReference type="KEGG" id="asr:WL1483_4183"/>
<feature type="modified residue" description="4-aspartylphosphate" evidence="1">
    <location>
        <position position="169"/>
    </location>
</feature>
<name>A0A0S2SPM6_9GAMM</name>
<organism evidence="3 4">
    <name type="scientific">Aeromonas schubertii</name>
    <dbReference type="NCBI Taxonomy" id="652"/>
    <lineage>
        <taxon>Bacteria</taxon>
        <taxon>Pseudomonadati</taxon>
        <taxon>Pseudomonadota</taxon>
        <taxon>Gammaproteobacteria</taxon>
        <taxon>Aeromonadales</taxon>
        <taxon>Aeromonadaceae</taxon>
        <taxon>Aeromonas</taxon>
    </lineage>
</organism>
<dbReference type="SUPFAM" id="SSF52172">
    <property type="entry name" value="CheY-like"/>
    <property type="match status" value="1"/>
</dbReference>
<dbReference type="PROSITE" id="PS50110">
    <property type="entry name" value="RESPONSE_REGULATORY"/>
    <property type="match status" value="1"/>
</dbReference>
<proteinExistence type="predicted"/>
<accession>A0A0S2SPM6</accession>
<protein>
    <submittedName>
        <fullName evidence="3">Two-component system response regulator</fullName>
    </submittedName>
</protein>
<evidence type="ECO:0000313" key="4">
    <source>
        <dbReference type="Proteomes" id="UP000058114"/>
    </source>
</evidence>
<dbReference type="AlphaFoldDB" id="A0A0S2SPM6"/>
<dbReference type="Pfam" id="PF00072">
    <property type="entry name" value="Response_reg"/>
    <property type="match status" value="1"/>
</dbReference>
<reference evidence="3 4" key="2">
    <citation type="journal article" date="2016" name="Genome Announc.">
        <title>Complete Genome Sequence of the Highly Virulent Aeromonas schubertii Strain WL1483, Isolated from Diseased Snakehead Fish (Channa argus) in China.</title>
        <authorList>
            <person name="Liu L."/>
            <person name="Li N."/>
            <person name="Zhang D."/>
            <person name="Fu X."/>
            <person name="Shi C."/>
            <person name="Lin Q."/>
            <person name="Hao G."/>
        </authorList>
    </citation>
    <scope>NUCLEOTIDE SEQUENCE [LARGE SCALE GENOMIC DNA]</scope>
    <source>
        <strain evidence="3 4">WL1483</strain>
    </source>
</reference>
<dbReference type="InterPro" id="IPR001789">
    <property type="entry name" value="Sig_transdc_resp-reg_receiver"/>
</dbReference>
<evidence type="ECO:0000259" key="2">
    <source>
        <dbReference type="PROSITE" id="PS50110"/>
    </source>
</evidence>
<evidence type="ECO:0000313" key="3">
    <source>
        <dbReference type="EMBL" id="ALP43602.1"/>
    </source>
</evidence>
<dbReference type="Gene3D" id="3.40.50.2300">
    <property type="match status" value="1"/>
</dbReference>
<dbReference type="RefSeq" id="WP_060586261.1">
    <property type="nucleotide sequence ID" value="NZ_CP013067.1"/>
</dbReference>
<dbReference type="Proteomes" id="UP000058114">
    <property type="component" value="Chromosome"/>
</dbReference>
<evidence type="ECO:0000256" key="1">
    <source>
        <dbReference type="PROSITE-ProRule" id="PRU00169"/>
    </source>
</evidence>
<feature type="domain" description="Response regulatory" evidence="2">
    <location>
        <begin position="120"/>
        <end position="237"/>
    </location>
</feature>
<dbReference type="EMBL" id="CP013067">
    <property type="protein sequence ID" value="ALP43602.1"/>
    <property type="molecule type" value="Genomic_DNA"/>
</dbReference>
<gene>
    <name evidence="3" type="ORF">WL1483_4183</name>
</gene>
<dbReference type="PATRIC" id="fig|652.5.peg.2330"/>
<reference evidence="4" key="1">
    <citation type="submission" date="2015-10" db="EMBL/GenBank/DDBJ databases">
        <title>Complete Genome Sequence of Aeromonas schubertii strain WL1483.</title>
        <authorList>
            <person name="Liu L."/>
        </authorList>
    </citation>
    <scope>NUCLEOTIDE SEQUENCE [LARGE SCALE GENOMIC DNA]</scope>
    <source>
        <strain evidence="4">WL1483</strain>
    </source>
</reference>